<evidence type="ECO:0000313" key="5">
    <source>
        <dbReference type="EMBL" id="MQL47177.1"/>
    </source>
</evidence>
<comment type="subcellular location">
    <subcellularLocation>
        <location evidence="1">Membrane</location>
        <topology evidence="1">Multi-pass membrane protein</topology>
    </subcellularLocation>
</comment>
<evidence type="ECO:0000256" key="1">
    <source>
        <dbReference type="ARBA" id="ARBA00004141"/>
    </source>
</evidence>
<protein>
    <submittedName>
        <fullName evidence="5">Uncharacterized protein</fullName>
    </submittedName>
</protein>
<keyword evidence="2" id="KW-0812">Transmembrane</keyword>
<dbReference type="InterPro" id="IPR008892">
    <property type="entry name" value="COR413"/>
</dbReference>
<evidence type="ECO:0000256" key="2">
    <source>
        <dbReference type="ARBA" id="ARBA00022692"/>
    </source>
</evidence>
<evidence type="ECO:0000256" key="3">
    <source>
        <dbReference type="ARBA" id="ARBA00022989"/>
    </source>
</evidence>
<dbReference type="AlphaFoldDB" id="A0A7C9GI51"/>
<name>A0A7C9GI51_9GAMM</name>
<sequence length="83" mass="9328">MLFQFLPVNLHPGATVALFVGIRHFPQETFTTAFLVLIIQLIAPPVAFDFVRSDVGVLVALIALVHCYQFSDTNRTFFSVFIQ</sequence>
<dbReference type="Proteomes" id="UP000481739">
    <property type="component" value="Unassembled WGS sequence"/>
</dbReference>
<comment type="caution">
    <text evidence="5">The sequence shown here is derived from an EMBL/GenBank/DDBJ whole genome shotgun (WGS) entry which is preliminary data.</text>
</comment>
<keyword evidence="4" id="KW-0472">Membrane</keyword>
<dbReference type="Pfam" id="PF05562">
    <property type="entry name" value="WCOR413"/>
    <property type="match status" value="1"/>
</dbReference>
<keyword evidence="3" id="KW-1133">Transmembrane helix</keyword>
<reference evidence="5 6" key="1">
    <citation type="journal article" date="2019" name="Nature">
        <title>A new antibiotic selectively kills Gram-negative pathogens.</title>
        <authorList>
            <person name="Imai Y."/>
            <person name="Meyer K.J."/>
            <person name="Iinishi A."/>
            <person name="Favre-Godal Q."/>
            <person name="Green R."/>
            <person name="Manuse S."/>
            <person name="Caboni M."/>
            <person name="Mori M."/>
            <person name="Niles S."/>
            <person name="Ghiglieri M."/>
            <person name="Honrao C."/>
            <person name="Ma X."/>
            <person name="Guo J.J."/>
            <person name="Makriyannis A."/>
            <person name="Linares-Otoya L."/>
            <person name="Boehringer N."/>
            <person name="Wuisan Z.G."/>
            <person name="Kaur H."/>
            <person name="Wu R."/>
            <person name="Mateus A."/>
            <person name="Typas A."/>
            <person name="Savitski M.M."/>
            <person name="Espinoza J.L."/>
            <person name="O'Rourke A."/>
            <person name="Nelson K.E."/>
            <person name="Hiller S."/>
            <person name="Noinaj N."/>
            <person name="Schaeberle T.F."/>
            <person name="D'Onofrio A."/>
            <person name="Lewis K."/>
        </authorList>
    </citation>
    <scope>NUCLEOTIDE SEQUENCE [LARGE SCALE GENOMIC DNA]</scope>
    <source>
        <strain evidence="5 6">HGB 1456</strain>
    </source>
</reference>
<accession>A0A7C9GI51</accession>
<proteinExistence type="predicted"/>
<dbReference type="GO" id="GO:0016020">
    <property type="term" value="C:membrane"/>
    <property type="evidence" value="ECO:0007669"/>
    <property type="project" value="UniProtKB-SubCell"/>
</dbReference>
<organism evidence="5 6">
    <name type="scientific">Photorhabdus khanii</name>
    <dbReference type="NCBI Taxonomy" id="1004150"/>
    <lineage>
        <taxon>Bacteria</taxon>
        <taxon>Pseudomonadati</taxon>
        <taxon>Pseudomonadota</taxon>
        <taxon>Gammaproteobacteria</taxon>
        <taxon>Enterobacterales</taxon>
        <taxon>Morganellaceae</taxon>
        <taxon>Photorhabdus</taxon>
    </lineage>
</organism>
<gene>
    <name evidence="5" type="ORF">GEA64_03845</name>
</gene>
<evidence type="ECO:0000313" key="6">
    <source>
        <dbReference type="Proteomes" id="UP000481739"/>
    </source>
</evidence>
<evidence type="ECO:0000256" key="4">
    <source>
        <dbReference type="ARBA" id="ARBA00023136"/>
    </source>
</evidence>
<dbReference type="EMBL" id="WHZZ01000001">
    <property type="protein sequence ID" value="MQL47177.1"/>
    <property type="molecule type" value="Genomic_DNA"/>
</dbReference>